<keyword evidence="3" id="KW-1185">Reference proteome</keyword>
<gene>
    <name evidence="2" type="ORF">HFQ13_09450</name>
</gene>
<dbReference type="Gene3D" id="1.20.1600.10">
    <property type="entry name" value="Outer membrane efflux proteins (OEP)"/>
    <property type="match status" value="1"/>
</dbReference>
<comment type="similarity">
    <text evidence="1">Belongs to the outer membrane factor (OMF) (TC 1.B.17) family.</text>
</comment>
<reference evidence="2" key="1">
    <citation type="journal article" date="2021" name="ISME J.">
        <title>Genomic evolution of the class Acidithiobacillia: deep-branching Proteobacteria living in extreme acidic conditions.</title>
        <authorList>
            <person name="Moya-Beltran A."/>
            <person name="Beard S."/>
            <person name="Rojas-Villalobos C."/>
            <person name="Issotta F."/>
            <person name="Gallardo Y."/>
            <person name="Ulloa R."/>
            <person name="Giaveno A."/>
            <person name="Degli Esposti M."/>
            <person name="Johnson D.B."/>
            <person name="Quatrini R."/>
        </authorList>
    </citation>
    <scope>NUCLEOTIDE SEQUENCE</scope>
    <source>
        <strain evidence="2">VAN18-1</strain>
    </source>
</reference>
<dbReference type="AlphaFoldDB" id="A0AAE3CK55"/>
<protein>
    <submittedName>
        <fullName evidence="2">TolC family protein</fullName>
    </submittedName>
</protein>
<evidence type="ECO:0000313" key="2">
    <source>
        <dbReference type="EMBL" id="MBU2788419.1"/>
    </source>
</evidence>
<evidence type="ECO:0000256" key="1">
    <source>
        <dbReference type="ARBA" id="ARBA00007613"/>
    </source>
</evidence>
<dbReference type="Proteomes" id="UP001197378">
    <property type="component" value="Unassembled WGS sequence"/>
</dbReference>
<dbReference type="RefSeq" id="WP_215871259.1">
    <property type="nucleotide sequence ID" value="NZ_JAAXYO010000148.1"/>
</dbReference>
<sequence length="431" mass="47436">MKLNNRAFENRPPQLRILLLVAVSATLSVLPFAVAEGSTTLTLDAAERLLSQNPSLAAYQQKILALRHQAIAASQLPDPHLSLGAVNLPTNNFSMNQQKMSMLSVGLSQTFPPFGQLALRSRQFRMEARAASASKAERLAELRWLLQQSWIQAQVGHNEIRILVRQEQLARLTEQAAMAAYRAGRIEEAEVLRARLERLALANEKDRIRSEQTGAEARITELLGLSAPPRLEWQWPHASPPPALSLLVARISGQPTLQAAAASERAAQVAVRVANRSLLPSITVSTSYGQDFMPGSPNWLSVGVNLSLPIFPANRQDQIIAAAQEKQMAAVDNYGEQRLRIARELRSAYAQYQAAAAEDERDQQDLLPLAKQTYAAELADFRSGRGRLQSVLRAQNTVLATALNTLAARRDRALAIAQLDFLATQYRGVQP</sequence>
<dbReference type="GO" id="GO:0015562">
    <property type="term" value="F:efflux transmembrane transporter activity"/>
    <property type="evidence" value="ECO:0007669"/>
    <property type="project" value="InterPro"/>
</dbReference>
<comment type="caution">
    <text evidence="2">The sequence shown here is derived from an EMBL/GenBank/DDBJ whole genome shotgun (WGS) entry which is preliminary data.</text>
</comment>
<dbReference type="InterPro" id="IPR010131">
    <property type="entry name" value="MdtP/NodT-like"/>
</dbReference>
<dbReference type="InterPro" id="IPR003423">
    <property type="entry name" value="OMP_efflux"/>
</dbReference>
<name>A0AAE3CK55_9PROT</name>
<dbReference type="PANTHER" id="PTHR30203">
    <property type="entry name" value="OUTER MEMBRANE CATION EFFLUX PROTEIN"/>
    <property type="match status" value="1"/>
</dbReference>
<dbReference type="PANTHER" id="PTHR30203:SF24">
    <property type="entry name" value="BLR4935 PROTEIN"/>
    <property type="match status" value="1"/>
</dbReference>
<proteinExistence type="inferred from homology"/>
<evidence type="ECO:0000313" key="3">
    <source>
        <dbReference type="Proteomes" id="UP001197378"/>
    </source>
</evidence>
<dbReference type="SUPFAM" id="SSF56954">
    <property type="entry name" value="Outer membrane efflux proteins (OEP)"/>
    <property type="match status" value="1"/>
</dbReference>
<organism evidence="2 3">
    <name type="scientific">Igneacidithiobacillus copahuensis</name>
    <dbReference type="NCBI Taxonomy" id="2724909"/>
    <lineage>
        <taxon>Bacteria</taxon>
        <taxon>Pseudomonadati</taxon>
        <taxon>Pseudomonadota</taxon>
        <taxon>Acidithiobacillia</taxon>
        <taxon>Acidithiobacillales</taxon>
        <taxon>Acidithiobacillaceae</taxon>
        <taxon>Igneacidithiobacillus</taxon>
    </lineage>
</organism>
<accession>A0AAE3CK55</accession>
<dbReference type="Pfam" id="PF02321">
    <property type="entry name" value="OEP"/>
    <property type="match status" value="1"/>
</dbReference>
<dbReference type="EMBL" id="JAAXYO010000148">
    <property type="protein sequence ID" value="MBU2788419.1"/>
    <property type="molecule type" value="Genomic_DNA"/>
</dbReference>